<reference evidence="1 2" key="1">
    <citation type="submission" date="2020-07" db="EMBL/GenBank/DDBJ databases">
        <title>Alkalicella. sp. LB2 genome.</title>
        <authorList>
            <person name="Postec A."/>
            <person name="Quemeneur M."/>
        </authorList>
    </citation>
    <scope>NUCLEOTIDE SEQUENCE [LARGE SCALE GENOMIC DNA]</scope>
    <source>
        <strain evidence="1 2">LB2</strain>
    </source>
</reference>
<accession>A0A7G9WBL7</accession>
<dbReference type="AlphaFoldDB" id="A0A7G9WBL7"/>
<organism evidence="1 2">
    <name type="scientific">Alkalicella caledoniensis</name>
    <dbReference type="NCBI Taxonomy" id="2731377"/>
    <lineage>
        <taxon>Bacteria</taxon>
        <taxon>Bacillati</taxon>
        <taxon>Bacillota</taxon>
        <taxon>Clostridia</taxon>
        <taxon>Eubacteriales</taxon>
        <taxon>Proteinivoracaceae</taxon>
        <taxon>Alkalicella</taxon>
    </lineage>
</organism>
<evidence type="ECO:0000313" key="1">
    <source>
        <dbReference type="EMBL" id="QNO16079.1"/>
    </source>
</evidence>
<protein>
    <submittedName>
        <fullName evidence="1">Uncharacterized protein</fullName>
    </submittedName>
</protein>
<sequence length="132" mass="15782">MRRGYVKGLVIGGLIGVALGKMWKKREQRDESRFFGNDGYSDYNDLTKDRLDDDFDENAYLNEFSQYDDDHEEEYEHHDAHDKVINRSQPYINEFAEEIHDSEDTRVLNEYLPRRRRIARVQNTKRQKGGKH</sequence>
<evidence type="ECO:0000313" key="2">
    <source>
        <dbReference type="Proteomes" id="UP000516160"/>
    </source>
</evidence>
<dbReference type="Proteomes" id="UP000516160">
    <property type="component" value="Chromosome"/>
</dbReference>
<dbReference type="EMBL" id="CP058559">
    <property type="protein sequence ID" value="QNO16079.1"/>
    <property type="molecule type" value="Genomic_DNA"/>
</dbReference>
<gene>
    <name evidence="1" type="ORF">HYG86_15540</name>
</gene>
<proteinExistence type="predicted"/>
<dbReference type="RefSeq" id="WP_213166475.1">
    <property type="nucleotide sequence ID" value="NZ_CP058559.1"/>
</dbReference>
<keyword evidence="2" id="KW-1185">Reference proteome</keyword>
<name>A0A7G9WBL7_ALKCA</name>
<dbReference type="KEGG" id="acae:HYG86_15540"/>